<proteinExistence type="predicted"/>
<evidence type="ECO:0000256" key="1">
    <source>
        <dbReference type="SAM" id="Phobius"/>
    </source>
</evidence>
<feature type="transmembrane region" description="Helical" evidence="1">
    <location>
        <begin position="56"/>
        <end position="75"/>
    </location>
</feature>
<evidence type="ECO:0000313" key="3">
    <source>
        <dbReference type="Proteomes" id="UP000824334"/>
    </source>
</evidence>
<accession>A0ABX8TPE8</accession>
<keyword evidence="1" id="KW-0812">Transmembrane</keyword>
<evidence type="ECO:0000313" key="2">
    <source>
        <dbReference type="EMBL" id="QYC11279.1"/>
    </source>
</evidence>
<protein>
    <submittedName>
        <fullName evidence="2">Uncharacterized protein</fullName>
    </submittedName>
</protein>
<dbReference type="GeneID" id="94374534"/>
<feature type="transmembrane region" description="Helical" evidence="1">
    <location>
        <begin position="26"/>
        <end position="44"/>
    </location>
</feature>
<keyword evidence="1" id="KW-1133">Transmembrane helix</keyword>
<keyword evidence="3" id="KW-1185">Reference proteome</keyword>
<reference evidence="2 3" key="1">
    <citation type="submission" date="2021-07" db="EMBL/GenBank/DDBJ databases">
        <title>Isolation and characterization of bacteria from a gold mining with a capacity of golden bioaccumulation.</title>
        <authorList>
            <person name="Yang X.J."/>
        </authorList>
    </citation>
    <scope>NUCLEOTIDE SEQUENCE [LARGE SCALE GENOMIC DNA]</scope>
    <source>
        <strain evidence="2 3">Au29</strain>
    </source>
</reference>
<gene>
    <name evidence="2" type="ORF">KWG56_04610</name>
</gene>
<dbReference type="RefSeq" id="WP_201097642.1">
    <property type="nucleotide sequence ID" value="NZ_BAAAEE010000021.1"/>
</dbReference>
<name>A0ABX8TPE8_9CAUL</name>
<dbReference type="EMBL" id="CP080034">
    <property type="protein sequence ID" value="QYC11279.1"/>
    <property type="molecule type" value="Genomic_DNA"/>
</dbReference>
<organism evidence="2 3">
    <name type="scientific">Brevundimonas nasdae</name>
    <dbReference type="NCBI Taxonomy" id="172043"/>
    <lineage>
        <taxon>Bacteria</taxon>
        <taxon>Pseudomonadati</taxon>
        <taxon>Pseudomonadota</taxon>
        <taxon>Alphaproteobacteria</taxon>
        <taxon>Caulobacterales</taxon>
        <taxon>Caulobacteraceae</taxon>
        <taxon>Brevundimonas</taxon>
    </lineage>
</organism>
<dbReference type="Proteomes" id="UP000824334">
    <property type="component" value="Chromosome"/>
</dbReference>
<keyword evidence="1" id="KW-0472">Membrane</keyword>
<sequence length="89" mass="9745">MARPDLSTEEGRAAYRKELRGVGRPLRLGGLGLVVAAALLILASRKEMFGIGEWGITVSYGMLAAGWALVIAAVFMRTRHHRRRLVEGL</sequence>